<comment type="similarity">
    <text evidence="2">Belongs to the transpeptidase family.</text>
</comment>
<evidence type="ECO:0000313" key="7">
    <source>
        <dbReference type="EMBL" id="MEQ2357155.1"/>
    </source>
</evidence>
<dbReference type="Pfam" id="PF03717">
    <property type="entry name" value="PBP_dimer"/>
    <property type="match status" value="1"/>
</dbReference>
<feature type="domain" description="Penicillin-binding protein transpeptidase" evidence="5">
    <location>
        <begin position="282"/>
        <end position="611"/>
    </location>
</feature>
<keyword evidence="8" id="KW-1185">Reference proteome</keyword>
<dbReference type="PANTHER" id="PTHR30627">
    <property type="entry name" value="PEPTIDOGLYCAN D,D-TRANSPEPTIDASE"/>
    <property type="match status" value="1"/>
</dbReference>
<dbReference type="InterPro" id="IPR036138">
    <property type="entry name" value="PBP_dimer_sf"/>
</dbReference>
<evidence type="ECO:0000259" key="6">
    <source>
        <dbReference type="Pfam" id="PF03717"/>
    </source>
</evidence>
<dbReference type="InterPro" id="IPR050515">
    <property type="entry name" value="Beta-lactam/transpept"/>
</dbReference>
<evidence type="ECO:0000256" key="1">
    <source>
        <dbReference type="ARBA" id="ARBA00004370"/>
    </source>
</evidence>
<evidence type="ECO:0000256" key="2">
    <source>
        <dbReference type="ARBA" id="ARBA00007171"/>
    </source>
</evidence>
<comment type="caution">
    <text evidence="7">The sequence shown here is derived from an EMBL/GenBank/DDBJ whole genome shotgun (WGS) entry which is preliminary data.</text>
</comment>
<organism evidence="7 8">
    <name type="scientific">Blautia intestinihominis</name>
    <dbReference type="NCBI Taxonomy" id="3133152"/>
    <lineage>
        <taxon>Bacteria</taxon>
        <taxon>Bacillati</taxon>
        <taxon>Bacillota</taxon>
        <taxon>Clostridia</taxon>
        <taxon>Lachnospirales</taxon>
        <taxon>Lachnospiraceae</taxon>
        <taxon>Blautia</taxon>
    </lineage>
</organism>
<evidence type="ECO:0000256" key="3">
    <source>
        <dbReference type="ARBA" id="ARBA00023136"/>
    </source>
</evidence>
<evidence type="ECO:0000256" key="4">
    <source>
        <dbReference type="SAM" id="MobiDB-lite"/>
    </source>
</evidence>
<comment type="subcellular location">
    <subcellularLocation>
        <location evidence="1">Membrane</location>
    </subcellularLocation>
</comment>
<name>A0ABV1AG71_9FIRM</name>
<dbReference type="Gene3D" id="3.40.710.10">
    <property type="entry name" value="DD-peptidase/beta-lactamase superfamily"/>
    <property type="match status" value="1"/>
</dbReference>
<dbReference type="InterPro" id="IPR005311">
    <property type="entry name" value="PBP_dimer"/>
</dbReference>
<sequence>MSNTRPRKTRKPQRKIYHTMELKLVGLFAVVILALVCLLGRVTYINATSGTKYKKRVLLQAQQTYQSSVLPAKRGDIYDRNGNILATSQKVYTVIMDCKEVNDEDHDYVDATVNALVEVLGLDEDDIRKRLTDPATSSSQYQVLKKEVTMDEKKAFEEYADPDEDSGLSEKELEERSNVQGIWFEEDYLRVYPFNALACDTIGFTLSRETADVGLEGYYNSTLMGTDGRKYGYINNDSDAEQTIMEPVSGESIETSLDVGAQQIVEKYVNGFKSSMGAKNIGVIAMKPSTGEIIAMDGGDRYDLNNPRDMSQVYSEEEIAELKKSDKKTVEALNAMWSNFCVTDAFEPGSVVKPIVMSGALEKGKITVNDTFNCDGGETFGANGDTYIKCAVWPDAHGTETLREVIANSCNDAMMQIAARMGTESFLKAQALFNFGSRTGVDLPNEGSGVIHTTDTMGETELACSAFGQGFTCTMLQEISAMCSVINGGCYYQPHLVTAIKDSSGGTVRTIDPVLLKQTISSDISANIRSYMQASVQEGTSRTSKVQGYSSGGKTGTAEKLPRGNKKYIVSFITFAPVDDPQVLLYVVVDEPNAEEQADSKYPQYIAQGILSELLPYLNVTPDESEDGTIPKTELWEGFKGNLVDVSGSSVDASGNLTDGNGNLVDLDGNRIDESGYLLQDNGEYVTDENGQYVKSQNLGTTTIASSSEQTDNTLKEAISDENVPGPPEDNEEDTMQDNDMESEGLTNEEAGLD</sequence>
<feature type="compositionally biased region" description="Acidic residues" evidence="4">
    <location>
        <begin position="729"/>
        <end position="743"/>
    </location>
</feature>
<dbReference type="SUPFAM" id="SSF56601">
    <property type="entry name" value="beta-lactamase/transpeptidase-like"/>
    <property type="match status" value="1"/>
</dbReference>
<dbReference type="SUPFAM" id="SSF56519">
    <property type="entry name" value="Penicillin binding protein dimerisation domain"/>
    <property type="match status" value="1"/>
</dbReference>
<dbReference type="EMBL" id="JBBMEI010000003">
    <property type="protein sequence ID" value="MEQ2357155.1"/>
    <property type="molecule type" value="Genomic_DNA"/>
</dbReference>
<feature type="compositionally biased region" description="Polar residues" evidence="4">
    <location>
        <begin position="702"/>
        <end position="713"/>
    </location>
</feature>
<protein>
    <submittedName>
        <fullName evidence="7">Penicillin-binding transpeptidase domain-containing protein</fullName>
    </submittedName>
</protein>
<proteinExistence type="inferred from homology"/>
<reference evidence="7 8" key="1">
    <citation type="submission" date="2024-03" db="EMBL/GenBank/DDBJ databases">
        <title>Human intestinal bacterial collection.</title>
        <authorList>
            <person name="Pauvert C."/>
            <person name="Hitch T.C.A."/>
            <person name="Clavel T."/>
        </authorList>
    </citation>
    <scope>NUCLEOTIDE SEQUENCE [LARGE SCALE GENOMIC DNA]</scope>
    <source>
        <strain evidence="7 8">CLA-AA-H95</strain>
    </source>
</reference>
<evidence type="ECO:0000313" key="8">
    <source>
        <dbReference type="Proteomes" id="UP001446032"/>
    </source>
</evidence>
<dbReference type="Pfam" id="PF00905">
    <property type="entry name" value="Transpeptidase"/>
    <property type="match status" value="1"/>
</dbReference>
<gene>
    <name evidence="7" type="ORF">WMO75_02150</name>
</gene>
<keyword evidence="3" id="KW-0472">Membrane</keyword>
<dbReference type="Gene3D" id="3.90.1310.10">
    <property type="entry name" value="Penicillin-binding protein 2a (Domain 2)"/>
    <property type="match status" value="1"/>
</dbReference>
<dbReference type="InterPro" id="IPR001460">
    <property type="entry name" value="PCN-bd_Tpept"/>
</dbReference>
<dbReference type="Proteomes" id="UP001446032">
    <property type="component" value="Unassembled WGS sequence"/>
</dbReference>
<feature type="domain" description="Penicillin-binding protein dimerisation" evidence="6">
    <location>
        <begin position="70"/>
        <end position="233"/>
    </location>
</feature>
<feature type="region of interest" description="Disordered" evidence="4">
    <location>
        <begin position="702"/>
        <end position="754"/>
    </location>
</feature>
<dbReference type="RefSeq" id="WP_349077524.1">
    <property type="nucleotide sequence ID" value="NZ_JBBMEI010000003.1"/>
</dbReference>
<dbReference type="InterPro" id="IPR012338">
    <property type="entry name" value="Beta-lactam/transpept-like"/>
</dbReference>
<accession>A0ABV1AG71</accession>
<evidence type="ECO:0000259" key="5">
    <source>
        <dbReference type="Pfam" id="PF00905"/>
    </source>
</evidence>